<dbReference type="InterPro" id="IPR058614">
    <property type="entry name" value="Ig_SMCHD1_5th"/>
</dbReference>
<feature type="region of interest" description="Disordered" evidence="3">
    <location>
        <begin position="1914"/>
        <end position="1966"/>
    </location>
</feature>
<dbReference type="InterPro" id="IPR036277">
    <property type="entry name" value="SMC_hinge_sf"/>
</dbReference>
<evidence type="ECO:0000256" key="1">
    <source>
        <dbReference type="ARBA" id="ARBA00004286"/>
    </source>
</evidence>
<dbReference type="InterPro" id="IPR058612">
    <property type="entry name" value="Ig_SMCHD1_2nd"/>
</dbReference>
<dbReference type="InterPro" id="IPR058615">
    <property type="entry name" value="Ig_SMCHD1_6th"/>
</dbReference>
<accession>A0A6G0HKT1</accession>
<dbReference type="Pfam" id="PF13589">
    <property type="entry name" value="HATPase_c_3"/>
    <property type="match status" value="1"/>
</dbReference>
<dbReference type="Pfam" id="PF26197">
    <property type="entry name" value="Ig_SMCHD1_5th"/>
    <property type="match status" value="1"/>
</dbReference>
<dbReference type="Pfam" id="PF26198">
    <property type="entry name" value="Ig_SMCHD1_6th"/>
    <property type="match status" value="1"/>
</dbReference>
<dbReference type="InterPro" id="IPR058617">
    <property type="entry name" value="Ig_SMCHD1_7th"/>
</dbReference>
<dbReference type="EMBL" id="REGW02000022">
    <property type="protein sequence ID" value="KAE8279770.1"/>
    <property type="molecule type" value="Genomic_DNA"/>
</dbReference>
<dbReference type="Pfam" id="PF26201">
    <property type="entry name" value="Ig_SMCHD1_7th"/>
    <property type="match status" value="1"/>
</dbReference>
<dbReference type="Pfam" id="PF22899">
    <property type="entry name" value="SMCHD1_S5"/>
    <property type="match status" value="1"/>
</dbReference>
<feature type="region of interest" description="Disordered" evidence="3">
    <location>
        <begin position="433"/>
        <end position="455"/>
    </location>
</feature>
<dbReference type="InterPro" id="IPR036890">
    <property type="entry name" value="HATPase_C_sf"/>
</dbReference>
<dbReference type="Gene3D" id="3.30.565.10">
    <property type="entry name" value="Histidine kinase-like ATPase, C-terminal domain"/>
    <property type="match status" value="1"/>
</dbReference>
<dbReference type="Gene3D" id="1.20.1060.20">
    <property type="match status" value="1"/>
</dbReference>
<dbReference type="GO" id="GO:0006302">
    <property type="term" value="P:double-strand break repair"/>
    <property type="evidence" value="ECO:0007669"/>
    <property type="project" value="InterPro"/>
</dbReference>
<dbReference type="InterPro" id="IPR038892">
    <property type="entry name" value="SMCHD1"/>
</dbReference>
<evidence type="ECO:0000259" key="4">
    <source>
        <dbReference type="SMART" id="SM00968"/>
    </source>
</evidence>
<reference evidence="5 6" key="1">
    <citation type="submission" date="2019-07" db="EMBL/GenBank/DDBJ databases">
        <title>Chromosome genome assembly for large yellow croaker.</title>
        <authorList>
            <person name="Xiao S."/>
        </authorList>
    </citation>
    <scope>NUCLEOTIDE SEQUENCE [LARGE SCALE GENOMIC DNA]</scope>
    <source>
        <strain evidence="5">JMULYC20181020</strain>
        <tissue evidence="5">Muscle</tissue>
    </source>
</reference>
<dbReference type="InterPro" id="IPR055109">
    <property type="entry name" value="SMCHD1_S5"/>
</dbReference>
<dbReference type="GO" id="GO:0005694">
    <property type="term" value="C:chromosome"/>
    <property type="evidence" value="ECO:0007669"/>
    <property type="project" value="UniProtKB-SubCell"/>
</dbReference>
<gene>
    <name evidence="5" type="ORF">D5F01_LYC21899</name>
</gene>
<dbReference type="Pfam" id="PF06470">
    <property type="entry name" value="SMC_hinge"/>
    <property type="match status" value="1"/>
</dbReference>
<dbReference type="Proteomes" id="UP000424527">
    <property type="component" value="Unassembled WGS sequence"/>
</dbReference>
<dbReference type="Pfam" id="PF26195">
    <property type="entry name" value="Ig_SMCHD1_2nd"/>
    <property type="match status" value="1"/>
</dbReference>
<feature type="domain" description="SMC hinge" evidence="4">
    <location>
        <begin position="1705"/>
        <end position="1829"/>
    </location>
</feature>
<dbReference type="PANTHER" id="PTHR22640">
    <property type="entry name" value="STRUCTURAL MAINTENANCE OF CHROMOSOMES FLEXIBLE HINGE DOMAIN-CONTAINING PROTEIN 1"/>
    <property type="match status" value="1"/>
</dbReference>
<evidence type="ECO:0000313" key="5">
    <source>
        <dbReference type="EMBL" id="KAE8279770.1"/>
    </source>
</evidence>
<feature type="compositionally biased region" description="Basic and acidic residues" evidence="3">
    <location>
        <begin position="1920"/>
        <end position="1939"/>
    </location>
</feature>
<dbReference type="GO" id="GO:0005524">
    <property type="term" value="F:ATP binding"/>
    <property type="evidence" value="ECO:0007669"/>
    <property type="project" value="InterPro"/>
</dbReference>
<evidence type="ECO:0000256" key="3">
    <source>
        <dbReference type="SAM" id="MobiDB-lite"/>
    </source>
</evidence>
<dbReference type="SUPFAM" id="SSF55874">
    <property type="entry name" value="ATPase domain of HSP90 chaperone/DNA topoisomerase II/histidine kinase"/>
    <property type="match status" value="1"/>
</dbReference>
<name>A0A6G0HKT1_LARCR</name>
<dbReference type="InterPro" id="IPR058616">
    <property type="entry name" value="Ig_SMCHD1_8th"/>
</dbReference>
<evidence type="ECO:0000313" key="6">
    <source>
        <dbReference type="Proteomes" id="UP000424527"/>
    </source>
</evidence>
<dbReference type="GO" id="GO:0051276">
    <property type="term" value="P:chromosome organization"/>
    <property type="evidence" value="ECO:0007669"/>
    <property type="project" value="InterPro"/>
</dbReference>
<dbReference type="InterPro" id="IPR058613">
    <property type="entry name" value="Ig_SMCHD1_4th"/>
</dbReference>
<keyword evidence="2" id="KW-0158">Chromosome</keyword>
<dbReference type="SMART" id="SM00968">
    <property type="entry name" value="SMC_hinge"/>
    <property type="match status" value="1"/>
</dbReference>
<dbReference type="PANTHER" id="PTHR22640:SF2">
    <property type="entry name" value="STRUCTURAL MAINTENANCE OF CHROMOSOMES FLEXIBLE HINGE DOMAIN-CONTAINING PROTEIN 1"/>
    <property type="match status" value="1"/>
</dbReference>
<proteinExistence type="predicted"/>
<protein>
    <submittedName>
        <fullName evidence="5">Structural maintenance of chromosomes flexible hinge domain-containing protein 1</fullName>
    </submittedName>
</protein>
<dbReference type="Pfam" id="PF26196">
    <property type="entry name" value="Ig_SMCHD1_4th"/>
    <property type="match status" value="1"/>
</dbReference>
<dbReference type="InterPro" id="IPR058611">
    <property type="entry name" value="Ig_SMCHD1_1st"/>
</dbReference>
<comment type="caution">
    <text evidence="5">The sequence shown here is derived from an EMBL/GenBank/DDBJ whole genome shotgun (WGS) entry which is preliminary data.</text>
</comment>
<dbReference type="Pfam" id="PF26194">
    <property type="entry name" value="Ig_SMCHD1_1st"/>
    <property type="match status" value="1"/>
</dbReference>
<dbReference type="Gene3D" id="3.30.70.1620">
    <property type="match status" value="1"/>
</dbReference>
<keyword evidence="6" id="KW-1185">Reference proteome</keyword>
<organism evidence="5 6">
    <name type="scientific">Larimichthys crocea</name>
    <name type="common">Large yellow croaker</name>
    <name type="synonym">Pseudosciaena crocea</name>
    <dbReference type="NCBI Taxonomy" id="215358"/>
    <lineage>
        <taxon>Eukaryota</taxon>
        <taxon>Metazoa</taxon>
        <taxon>Chordata</taxon>
        <taxon>Craniata</taxon>
        <taxon>Vertebrata</taxon>
        <taxon>Euteleostomi</taxon>
        <taxon>Actinopterygii</taxon>
        <taxon>Neopterygii</taxon>
        <taxon>Teleostei</taxon>
        <taxon>Neoteleostei</taxon>
        <taxon>Acanthomorphata</taxon>
        <taxon>Eupercaria</taxon>
        <taxon>Sciaenidae</taxon>
        <taxon>Larimichthys</taxon>
    </lineage>
</organism>
<comment type="subcellular location">
    <subcellularLocation>
        <location evidence="1">Chromosome</location>
    </subcellularLocation>
</comment>
<sequence>MAQRVSTSFLQRGEEHKRICVYDCRVENGKATQKFLESSGLDFNDFLKHLHKEFKIGSHETFVVATTDRTVLDFNKFEELQDGSTLYLLQHKNQALSVATEEQINYLPHYDTLIRSGMYEYYASEGQNSLPYALAELIDNALSATAKNTGVRTIEIRMMFDESLGKPAVIVLDNGCGMTSKQLNNWAVYRLSKFSRENSKFASQQEGYIRPDPVPRSLNSDISYFGVGGKQAAFYIGDSARMMSKPVNSPDVHELILSKDEFEKKEKNNEDIYSGRIKNRKPGDSKHIKNDDEHFLHALIAEESRKESFTAVVIMGVQPEHVTFLKKDFEVWVRQLAHIYHYYIHGVNGNDTRKNSRNSNQTKINIQITLREKPPKCPRVMDLRDVDNDMETLYINSAADTFEFKALTAQDGGTVEGVVRYHPFLYDRETYPKDPCAEQASPDADDDDDCANESGVQHQARGKKAIFDCFWNGRLIPYTTVSEFDWCTDKKSKLPAECYNRISGVLFTDDKFQVSTNKLTFMDLELKLKNKDTIFTRIVNGQKQRGHLQKEFTKWLENCHKKLDKQIQFKGYMETITRTELPKKMQEFWATFSSIVWDKKTYTTGDLVKSHKTGINLYGVVVRFLLYGNHKEDVFATAGFVELALEPKALYDKVRIIPISKIDQTATKDAIIKNINKDLAKLPEKLKVDWPDRNPWPQNAIRPAGTVLGPFRIEILNKNEDSLSRMPSVGQGPVKKLLVVLKLIHHGAKGDQEIASFTASHGKWAYWFKSFENLTNLGKYSLCLNTAINESNVTVFGGSELPSYKLNFTIKEGSAESFVIDVASPSLNVGTPFDIPLRIKDAYGHPTTPPPNLKPVLECSGLEVSYEKVDSSGTTFTIRSVKARGRVQKESKPFDLTVTLPGMKTETQIIKIFVYPGLPHSLHVMPEENPIIAENGSRVEFNVEIHDEAGNITAHPKQTVRCQVHGYAPDVIDCSSTGTGQFVTRPINLKIIKGEPQKLKVHFEMSNQKNIAAVVRELKVIPSTRVATMELYSQVDENLVLRNKEKIEWMAGGLLENLFYRLYDEAGREVPLTAEIGSKIKVNWTGDANLADLVQGKLPDVQVPRQVQKEHFYQVSYQNQSVSVSFTITPRPDEPARLKVTLPQITLRLGEILPGNINLELVDQYDNVTKSLTPSCVNHMSVKADGLDTSAVSFTWQESCCSVLVTGIRFQSGTLGPREICFTYKSYVERVIVKVTAGVPAQLKLVSEPEKPLQVLNDSGIPTPFLIQLCDEWGNPSSDRRVVVELRSSPPTLKLTTAVTSQPVNAEGKASFTVTSVSGPKGYYQLEFRGSFNKKPITGPSVNITVLPDPTKPVSLTVKYDTNTKFPAGGKFPVFLVTVLSDEGSPMTTFNPAAVTMFLWRGGATQNTPPQGATELRCSKPMENEKNDCFYFRDKEIPEHTGKHTIQFSLQIAKDKFLFSNQISVNVVANQPVKLGPDSQPPTPVVSYSKAISSRTLVENMTLRIMDSYGNPAGEDLDGTVKVSIKNCSGYNNKKLPLFEGKANSVQFSLAKGKADINRLAVMENSPGENGSSYILLFKPEVRMRSTPLDPFELRFEFYNDVEKQQKMAELTRKRDELITAIEHYKDIFFRYDELRQMLEAQYQEAAKKETHHRIELQSRSVNIKQPVTLTAIDRLLAEKKADVDRIEKAPRRVCVIRDHFKGQQDVLGMVGHLAYVQDDAAARVISWHIRGDMDCVITKTSEAARRIYRDTQGRQQVMALDSVFVTPGDRLLPHIRNGRNLFDPPGNPVYARKLLIYPHDHESCDIVFKNILGDTILIDDLDSANNYRRAVVQNKTQCPTILTRQGDRISSRGKFGGTQNKAPDIMSQVFGAPYPTHYYTLKGQIDRLIQYHSIVVKRDNAAKECEEHMKNMNSPEMQQKQKEMEEFNRQLKDIDRQRASRPVLPVKRRPEDATEPSGIMTKRQK</sequence>
<dbReference type="Pfam" id="PF26199">
    <property type="entry name" value="Ig_SMCHD1_8th"/>
    <property type="match status" value="1"/>
</dbReference>
<evidence type="ECO:0000256" key="2">
    <source>
        <dbReference type="ARBA" id="ARBA00022454"/>
    </source>
</evidence>
<dbReference type="InterPro" id="IPR010935">
    <property type="entry name" value="SMC_hinge"/>
</dbReference>
<dbReference type="SUPFAM" id="SSF75553">
    <property type="entry name" value="Smc hinge domain"/>
    <property type="match status" value="1"/>
</dbReference>